<reference evidence="3 4" key="1">
    <citation type="submission" date="2019-03" db="EMBL/GenBank/DDBJ databases">
        <authorList>
            <person name="Gaulin E."/>
            <person name="Dumas B."/>
        </authorList>
    </citation>
    <scope>NUCLEOTIDE SEQUENCE [LARGE SCALE GENOMIC DNA]</scope>
    <source>
        <strain evidence="3">CBS 568.67</strain>
    </source>
</reference>
<dbReference type="OrthoDB" id="79768at2759"/>
<accession>A0A485KR17</accession>
<evidence type="ECO:0000313" key="2">
    <source>
        <dbReference type="EMBL" id="KAF0699115.1"/>
    </source>
</evidence>
<feature type="compositionally biased region" description="Low complexity" evidence="1">
    <location>
        <begin position="199"/>
        <end position="210"/>
    </location>
</feature>
<proteinExistence type="predicted"/>
<protein>
    <submittedName>
        <fullName evidence="3">Aste57867_10317 protein</fullName>
    </submittedName>
</protein>
<feature type="region of interest" description="Disordered" evidence="1">
    <location>
        <begin position="199"/>
        <end position="230"/>
    </location>
</feature>
<dbReference type="AlphaFoldDB" id="A0A485KR17"/>
<name>A0A485KR17_9STRA</name>
<feature type="compositionally biased region" description="Basic residues" evidence="1">
    <location>
        <begin position="212"/>
        <end position="230"/>
    </location>
</feature>
<dbReference type="CDD" id="cd16448">
    <property type="entry name" value="RING-H2"/>
    <property type="match status" value="1"/>
</dbReference>
<dbReference type="EMBL" id="CAADRA010005218">
    <property type="protein sequence ID" value="VFT87191.1"/>
    <property type="molecule type" value="Genomic_DNA"/>
</dbReference>
<evidence type="ECO:0000313" key="4">
    <source>
        <dbReference type="Proteomes" id="UP000332933"/>
    </source>
</evidence>
<sequence>MEAGGNVPADDGFVRRSVRAPKPIHTYTDILDAEDIQKQIMTIEKKTAAVEAAQAHGEHIDEIPLKQAIKSSKKRSRDGGGSKNVALAMPDEIADMLDSYKPCIICLKKYGIDCLSFCPLCLKYFHKLCLKDSTVDLACAACDNTRVACAASKVLKQARFAALPPAIHEDIYKYRMTVFHRFAYPHAYPAISKKRPSPAAAAASEASSPPAKKPKRGGNMKKKAAAKKSASKQVAAATLADEIEIDSTPIAPDAASRNVKPSAAKRALNMPADDHPLGDASTHEEPIGAEPTDVHEGVVPEEAAQRPAATVHVVEIDDDDVKVEHTDPTVVDPVNDVQSELVEEEDVAVLEMDVGLSPPVSKPTSAAADAIEQVEAPAIVATFMDEEDTPAAPAAAVASDYEAAWPTGMFGGNEVVDVLDGVVATVVNQEDKST</sequence>
<dbReference type="Proteomes" id="UP000332933">
    <property type="component" value="Unassembled WGS sequence"/>
</dbReference>
<dbReference type="EMBL" id="VJMH01005197">
    <property type="protein sequence ID" value="KAF0699115.1"/>
    <property type="molecule type" value="Genomic_DNA"/>
</dbReference>
<evidence type="ECO:0000313" key="3">
    <source>
        <dbReference type="EMBL" id="VFT87191.1"/>
    </source>
</evidence>
<gene>
    <name evidence="3" type="primary">Aste57867_10317</name>
    <name evidence="2" type="ORF">As57867_010277</name>
    <name evidence="3" type="ORF">ASTE57867_10317</name>
</gene>
<evidence type="ECO:0000256" key="1">
    <source>
        <dbReference type="SAM" id="MobiDB-lite"/>
    </source>
</evidence>
<organism evidence="3 4">
    <name type="scientific">Aphanomyces stellatus</name>
    <dbReference type="NCBI Taxonomy" id="120398"/>
    <lineage>
        <taxon>Eukaryota</taxon>
        <taxon>Sar</taxon>
        <taxon>Stramenopiles</taxon>
        <taxon>Oomycota</taxon>
        <taxon>Saprolegniomycetes</taxon>
        <taxon>Saprolegniales</taxon>
        <taxon>Verrucalvaceae</taxon>
        <taxon>Aphanomyces</taxon>
    </lineage>
</organism>
<reference evidence="2" key="2">
    <citation type="submission" date="2019-06" db="EMBL/GenBank/DDBJ databases">
        <title>Genomics analysis of Aphanomyces spp. identifies a new class of oomycete effector associated with host adaptation.</title>
        <authorList>
            <person name="Gaulin E."/>
        </authorList>
    </citation>
    <scope>NUCLEOTIDE SEQUENCE</scope>
    <source>
        <strain evidence="2">CBS 578.67</strain>
    </source>
</reference>
<keyword evidence="4" id="KW-1185">Reference proteome</keyword>